<feature type="chain" id="PRO_5041928643" evidence="1">
    <location>
        <begin position="20"/>
        <end position="230"/>
    </location>
</feature>
<accession>A0AAD1XU12</accession>
<dbReference type="SUPFAM" id="SSF69318">
    <property type="entry name" value="Integrin alpha N-terminal domain"/>
    <property type="match status" value="1"/>
</dbReference>
<sequence length="230" mass="25569">MKSFVAFACILGLAFCAVAVDLDADGVADVIVPNAAVTTFVEPAITVAEPWAVREGWRGAYDWNRDGIIDWRDDFVVGGVKPWEGEWIRADWNRDGVIDWQDGWRRFGNEWATGSWDPTWRGEGWRPETVSVREVPAGVYQDTEWRTVEGPWDTYGWGGALIGDWNRDGIIDFRDNFAWRNGFGGAIVEAPVAAPRVVEAPFVGGSRFVEAPFAGPRVVEAPFVGGTRVF</sequence>
<organism evidence="2 3">
    <name type="scientific">Euplotes crassus</name>
    <dbReference type="NCBI Taxonomy" id="5936"/>
    <lineage>
        <taxon>Eukaryota</taxon>
        <taxon>Sar</taxon>
        <taxon>Alveolata</taxon>
        <taxon>Ciliophora</taxon>
        <taxon>Intramacronucleata</taxon>
        <taxon>Spirotrichea</taxon>
        <taxon>Hypotrichia</taxon>
        <taxon>Euplotida</taxon>
        <taxon>Euplotidae</taxon>
        <taxon>Moneuplotes</taxon>
    </lineage>
</organism>
<reference evidence="2" key="1">
    <citation type="submission" date="2023-07" db="EMBL/GenBank/DDBJ databases">
        <authorList>
            <consortium name="AG Swart"/>
            <person name="Singh M."/>
            <person name="Singh A."/>
            <person name="Seah K."/>
            <person name="Emmerich C."/>
        </authorList>
    </citation>
    <scope>NUCLEOTIDE SEQUENCE</scope>
    <source>
        <strain evidence="2">DP1</strain>
    </source>
</reference>
<comment type="caution">
    <text evidence="2">The sequence shown here is derived from an EMBL/GenBank/DDBJ whole genome shotgun (WGS) entry which is preliminary data.</text>
</comment>
<evidence type="ECO:0000313" key="3">
    <source>
        <dbReference type="Proteomes" id="UP001295684"/>
    </source>
</evidence>
<dbReference type="AlphaFoldDB" id="A0AAD1XU12"/>
<dbReference type="EMBL" id="CAMPGE010019903">
    <property type="protein sequence ID" value="CAI2378205.1"/>
    <property type="molecule type" value="Genomic_DNA"/>
</dbReference>
<evidence type="ECO:0000256" key="1">
    <source>
        <dbReference type="SAM" id="SignalP"/>
    </source>
</evidence>
<keyword evidence="3" id="KW-1185">Reference proteome</keyword>
<protein>
    <submittedName>
        <fullName evidence="2">Uncharacterized protein</fullName>
    </submittedName>
</protein>
<feature type="signal peptide" evidence="1">
    <location>
        <begin position="1"/>
        <end position="19"/>
    </location>
</feature>
<dbReference type="Proteomes" id="UP001295684">
    <property type="component" value="Unassembled WGS sequence"/>
</dbReference>
<evidence type="ECO:0000313" key="2">
    <source>
        <dbReference type="EMBL" id="CAI2378205.1"/>
    </source>
</evidence>
<proteinExistence type="predicted"/>
<name>A0AAD1XU12_EUPCR</name>
<keyword evidence="1" id="KW-0732">Signal</keyword>
<gene>
    <name evidence="2" type="ORF">ECRASSUSDP1_LOCUS19600</name>
</gene>
<dbReference type="InterPro" id="IPR028994">
    <property type="entry name" value="Integrin_alpha_N"/>
</dbReference>